<name>T1JF70_STRMM</name>
<dbReference type="Pfam" id="PF01301">
    <property type="entry name" value="Glyco_hydro_35"/>
    <property type="match status" value="1"/>
</dbReference>
<evidence type="ECO:0000259" key="8">
    <source>
        <dbReference type="Pfam" id="PF21317"/>
    </source>
</evidence>
<dbReference type="SUPFAM" id="SSF51445">
    <property type="entry name" value="(Trans)glycosidases"/>
    <property type="match status" value="1"/>
</dbReference>
<feature type="active site" description="Nucleophile" evidence="4">
    <location>
        <position position="339"/>
    </location>
</feature>
<feature type="active site" description="Proton donor" evidence="4">
    <location>
        <position position="259"/>
    </location>
</feature>
<dbReference type="GO" id="GO:0004565">
    <property type="term" value="F:beta-galactosidase activity"/>
    <property type="evidence" value="ECO:0007669"/>
    <property type="project" value="UniProtKB-EC"/>
</dbReference>
<dbReference type="InterPro" id="IPR019801">
    <property type="entry name" value="Glyco_hydro_35_CS"/>
</dbReference>
<evidence type="ECO:0000313" key="11">
    <source>
        <dbReference type="Proteomes" id="UP000014500"/>
    </source>
</evidence>
<reference evidence="10" key="2">
    <citation type="submission" date="2015-02" db="UniProtKB">
        <authorList>
            <consortium name="EnsemblMetazoa"/>
        </authorList>
    </citation>
    <scope>IDENTIFICATION</scope>
</reference>
<protein>
    <recommendedName>
        <fullName evidence="5">Beta-galactosidase</fullName>
        <ecNumber evidence="5">3.2.1.23</ecNumber>
    </recommendedName>
</protein>
<dbReference type="PRINTS" id="PR00742">
    <property type="entry name" value="GLHYDRLASE35"/>
</dbReference>
<organism evidence="10 11">
    <name type="scientific">Strigamia maritima</name>
    <name type="common">European centipede</name>
    <name type="synonym">Geophilus maritimus</name>
    <dbReference type="NCBI Taxonomy" id="126957"/>
    <lineage>
        <taxon>Eukaryota</taxon>
        <taxon>Metazoa</taxon>
        <taxon>Ecdysozoa</taxon>
        <taxon>Arthropoda</taxon>
        <taxon>Myriapoda</taxon>
        <taxon>Chilopoda</taxon>
        <taxon>Pleurostigmophora</taxon>
        <taxon>Geophilomorpha</taxon>
        <taxon>Linotaeniidae</taxon>
        <taxon>Strigamia</taxon>
    </lineage>
</organism>
<evidence type="ECO:0000256" key="2">
    <source>
        <dbReference type="ARBA" id="ARBA00022801"/>
    </source>
</evidence>
<evidence type="ECO:0000259" key="7">
    <source>
        <dbReference type="Pfam" id="PF01301"/>
    </source>
</evidence>
<evidence type="ECO:0000256" key="4">
    <source>
        <dbReference type="PIRSR" id="PIRSR006336-1"/>
    </source>
</evidence>
<feature type="domain" description="Glycoside hydrolase 35 catalytic" evidence="7">
    <location>
        <begin position="112"/>
        <end position="432"/>
    </location>
</feature>
<evidence type="ECO:0000259" key="9">
    <source>
        <dbReference type="Pfam" id="PF21467"/>
    </source>
</evidence>
<dbReference type="STRING" id="126957.T1JF70"/>
<dbReference type="InterPro" id="IPR017853">
    <property type="entry name" value="GH"/>
</dbReference>
<dbReference type="FunFam" id="2.60.120.260:FF:000049">
    <property type="entry name" value="Beta-galactosidase"/>
    <property type="match status" value="1"/>
</dbReference>
<dbReference type="Gene3D" id="2.60.120.260">
    <property type="entry name" value="Galactose-binding domain-like"/>
    <property type="match status" value="2"/>
</dbReference>
<evidence type="ECO:0000256" key="6">
    <source>
        <dbReference type="RuleBase" id="RU003679"/>
    </source>
</evidence>
<evidence type="ECO:0000256" key="1">
    <source>
        <dbReference type="ARBA" id="ARBA00009809"/>
    </source>
</evidence>
<proteinExistence type="inferred from homology"/>
<dbReference type="InterPro" id="IPR048913">
    <property type="entry name" value="BetaGal_gal-bd"/>
</dbReference>
<dbReference type="EC" id="3.2.1.23" evidence="5"/>
<dbReference type="OMA" id="SLVMEYW"/>
<evidence type="ECO:0000313" key="10">
    <source>
        <dbReference type="EnsemblMetazoa" id="SMAR012479-PA"/>
    </source>
</evidence>
<dbReference type="Proteomes" id="UP000014500">
    <property type="component" value="Unassembled WGS sequence"/>
</dbReference>
<sequence length="712" mass="81127">MVTWALKLPRGKGVADNCSWPHLLTDSRCRLLFPRNVLNLVQILAKDYCYLNGSRMRIGVLQVTSFWLISVVTAMDFISLRGQTLYEVYAPLRGGLVRPRGPALDVESGPAFRLNGKDIQIFSGAMHYFRVLPQDWQDRLRKMRAAGLNAVETYVPWNLHEESKGTYNFQGRLDIKKFIKQAQAEDLFVILRPGPYICAEWDFGGLPSWLLREPDIRVRTSDPIYMRYVDRYFQHLLAMVVDLQFTYGGPIIAVQIENEYGSFGPNTIPRDKQYLRYLKQIMEKAGIIELFFTSDGVLANGDIGSVEGALMTANFQSYPSVELDRLRLLQPNKPLMAMEFWSGWFDHWNENHNVYAIDFFKESLITILQYNASVNFYMFHGGTNFGFMNGANVDLSHNKVRYQPTVTSYDYDAPLTEAGHYTYKYVLIRDFILQTSKGAIRVSHYLSLHEILASQETYVISQSLVPMEYLATSESGQGYGFIVYRTLIDLNPVGTKIEFAANIRDRCQVLINGKEAAVIYVNDEVPTLYMTADKAERAILELVVENMGRVNFGSPAEFSFSNQSKGINGQILVNGEVIPKWEIYSLDFKDNFLSRLPFANWAKYSNQPISGSPALYRATFHVEQTGADTFLNMKDWVKGAVFINGFNLGRYWVIGPQQTLYLPAPLLKSGVNELLIFELHKESPFVLSQATAILSTGNRVRRLTMEHVPQET</sequence>
<evidence type="ECO:0000256" key="3">
    <source>
        <dbReference type="ARBA" id="ARBA00023295"/>
    </source>
</evidence>
<dbReference type="eggNOG" id="KOG0496">
    <property type="taxonomic scope" value="Eukaryota"/>
</dbReference>
<dbReference type="PIRSF" id="PIRSF006336">
    <property type="entry name" value="B-gal"/>
    <property type="match status" value="1"/>
</dbReference>
<keyword evidence="3 5" id="KW-0326">Glycosidase</keyword>
<comment type="catalytic activity">
    <reaction evidence="5">
        <text>Hydrolysis of terminal non-reducing beta-D-galactose residues in beta-D-galactosides.</text>
        <dbReference type="EC" id="3.2.1.23"/>
    </reaction>
</comment>
<dbReference type="InterPro" id="IPR008979">
    <property type="entry name" value="Galactose-bd-like_sf"/>
</dbReference>
<keyword evidence="11" id="KW-1185">Reference proteome</keyword>
<dbReference type="PROSITE" id="PS01182">
    <property type="entry name" value="GLYCOSYL_HYDROL_F35"/>
    <property type="match status" value="1"/>
</dbReference>
<feature type="domain" description="Beta-galactosidase galactose-binding" evidence="9">
    <location>
        <begin position="613"/>
        <end position="672"/>
    </location>
</feature>
<dbReference type="InterPro" id="IPR026283">
    <property type="entry name" value="B-gal_1-like"/>
</dbReference>
<keyword evidence="2 5" id="KW-0378">Hydrolase</keyword>
<dbReference type="EMBL" id="JH432147">
    <property type="status" value="NOT_ANNOTATED_CDS"/>
    <property type="molecule type" value="Genomic_DNA"/>
</dbReference>
<dbReference type="PhylomeDB" id="T1JF70"/>
<dbReference type="Gene3D" id="3.20.20.80">
    <property type="entry name" value="Glycosidases"/>
    <property type="match status" value="1"/>
</dbReference>
<dbReference type="Pfam" id="PF21317">
    <property type="entry name" value="BetaGal_ABD_1"/>
    <property type="match status" value="1"/>
</dbReference>
<dbReference type="InterPro" id="IPR001944">
    <property type="entry name" value="Glycoside_Hdrlase_35"/>
</dbReference>
<accession>T1JF70</accession>
<evidence type="ECO:0000256" key="5">
    <source>
        <dbReference type="RuleBase" id="RU000675"/>
    </source>
</evidence>
<dbReference type="PANTHER" id="PTHR23421">
    <property type="entry name" value="BETA-GALACTOSIDASE RELATED"/>
    <property type="match status" value="1"/>
</dbReference>
<dbReference type="HOGENOM" id="CLU_007853_7_2_1"/>
<dbReference type="InterPro" id="IPR048912">
    <property type="entry name" value="BetaGal1-like_ABD1"/>
</dbReference>
<dbReference type="AlphaFoldDB" id="T1JF70"/>
<dbReference type="SUPFAM" id="SSF49785">
    <property type="entry name" value="Galactose-binding domain-like"/>
    <property type="match status" value="1"/>
</dbReference>
<dbReference type="InterPro" id="IPR031330">
    <property type="entry name" value="Gly_Hdrlase_35_cat"/>
</dbReference>
<dbReference type="GO" id="GO:0005975">
    <property type="term" value="P:carbohydrate metabolic process"/>
    <property type="evidence" value="ECO:0007669"/>
    <property type="project" value="InterPro"/>
</dbReference>
<feature type="domain" description="Beta-galactosidase 1-like first all-beta" evidence="8">
    <location>
        <begin position="476"/>
        <end position="587"/>
    </location>
</feature>
<reference evidence="11" key="1">
    <citation type="submission" date="2011-05" db="EMBL/GenBank/DDBJ databases">
        <authorList>
            <person name="Richards S.R."/>
            <person name="Qu J."/>
            <person name="Jiang H."/>
            <person name="Jhangiani S.N."/>
            <person name="Agravi P."/>
            <person name="Goodspeed R."/>
            <person name="Gross S."/>
            <person name="Mandapat C."/>
            <person name="Jackson L."/>
            <person name="Mathew T."/>
            <person name="Pu L."/>
            <person name="Thornton R."/>
            <person name="Saada N."/>
            <person name="Wilczek-Boney K.B."/>
            <person name="Lee S."/>
            <person name="Kovar C."/>
            <person name="Wu Y."/>
            <person name="Scherer S.E."/>
            <person name="Worley K.C."/>
            <person name="Muzny D.M."/>
            <person name="Gibbs R."/>
        </authorList>
    </citation>
    <scope>NUCLEOTIDE SEQUENCE</scope>
    <source>
        <strain evidence="11">Brora</strain>
    </source>
</reference>
<dbReference type="Pfam" id="PF21467">
    <property type="entry name" value="BetaGal_gal-bd"/>
    <property type="match status" value="1"/>
</dbReference>
<comment type="similarity">
    <text evidence="1 6">Belongs to the glycosyl hydrolase 35 family.</text>
</comment>
<dbReference type="EnsemblMetazoa" id="SMAR012479-RA">
    <property type="protein sequence ID" value="SMAR012479-PA"/>
    <property type="gene ID" value="SMAR012479"/>
</dbReference>
<dbReference type="FunFam" id="3.20.20.80:FF:000115">
    <property type="entry name" value="Beta-galactosidase"/>
    <property type="match status" value="1"/>
</dbReference>